<evidence type="ECO:0008006" key="4">
    <source>
        <dbReference type="Google" id="ProtNLM"/>
    </source>
</evidence>
<name>A0A6I6MT72_9CAUL</name>
<feature type="signal peptide" evidence="1">
    <location>
        <begin position="1"/>
        <end position="21"/>
    </location>
</feature>
<proteinExistence type="predicted"/>
<evidence type="ECO:0000256" key="1">
    <source>
        <dbReference type="SAM" id="SignalP"/>
    </source>
</evidence>
<accession>A0A6I6MT72</accession>
<gene>
    <name evidence="2" type="ORF">DSM104635_02605</name>
</gene>
<protein>
    <recommendedName>
        <fullName evidence="4">Lipocalin-like domain-containing protein</fullName>
    </recommendedName>
</protein>
<keyword evidence="1" id="KW-0732">Signal</keyword>
<keyword evidence="3" id="KW-1185">Reference proteome</keyword>
<dbReference type="KEGG" id="tsv:DSM104635_02605"/>
<evidence type="ECO:0000313" key="2">
    <source>
        <dbReference type="EMBL" id="QGZ95754.1"/>
    </source>
</evidence>
<dbReference type="Proteomes" id="UP000431269">
    <property type="component" value="Chromosome"/>
</dbReference>
<feature type="chain" id="PRO_5026024887" description="Lipocalin-like domain-containing protein" evidence="1">
    <location>
        <begin position="22"/>
        <end position="144"/>
    </location>
</feature>
<evidence type="ECO:0000313" key="3">
    <source>
        <dbReference type="Proteomes" id="UP000431269"/>
    </source>
</evidence>
<reference evidence="3" key="1">
    <citation type="submission" date="2019-12" db="EMBL/GenBank/DDBJ databases">
        <title>Complete genome of Terracaulis silvestris 0127_4.</title>
        <authorList>
            <person name="Vieira S."/>
            <person name="Riedel T."/>
            <person name="Sproer C."/>
            <person name="Pascual J."/>
            <person name="Boedeker C."/>
            <person name="Overmann J."/>
        </authorList>
    </citation>
    <scope>NUCLEOTIDE SEQUENCE [LARGE SCALE GENOMIC DNA]</scope>
    <source>
        <strain evidence="3">0127_4</strain>
    </source>
</reference>
<dbReference type="EMBL" id="CP047045">
    <property type="protein sequence ID" value="QGZ95754.1"/>
    <property type="molecule type" value="Genomic_DNA"/>
</dbReference>
<organism evidence="2 3">
    <name type="scientific">Terricaulis silvestris</name>
    <dbReference type="NCBI Taxonomy" id="2686094"/>
    <lineage>
        <taxon>Bacteria</taxon>
        <taxon>Pseudomonadati</taxon>
        <taxon>Pseudomonadota</taxon>
        <taxon>Alphaproteobacteria</taxon>
        <taxon>Caulobacterales</taxon>
        <taxon>Caulobacteraceae</taxon>
        <taxon>Terricaulis</taxon>
    </lineage>
</organism>
<sequence length="144" mass="15249">MRAFMTGAVIAAAMLAAPANAQDTTDLSGTWAFQTNSYGNEQFGVIMSGAATFTATAPNRYDVRLIANELIVQRETSASQLLTARQNCTGENTDGQLTLTCQLSEAVEGYEPDNFLLQAGTSADELVGALTSGSSPQVTFTRLR</sequence>
<dbReference type="AlphaFoldDB" id="A0A6I6MT72"/>